<keyword evidence="7" id="KW-1185">Reference proteome</keyword>
<evidence type="ECO:0000313" key="6">
    <source>
        <dbReference type="EMBL" id="CAK0856571.1"/>
    </source>
</evidence>
<accession>A0ABN9UCS8</accession>
<evidence type="ECO:0000313" key="7">
    <source>
        <dbReference type="Proteomes" id="UP001189429"/>
    </source>
</evidence>
<dbReference type="SMART" id="SM00248">
    <property type="entry name" value="ANK"/>
    <property type="match status" value="3"/>
</dbReference>
<evidence type="ECO:0000256" key="1">
    <source>
        <dbReference type="ARBA" id="ARBA00022737"/>
    </source>
</evidence>
<sequence length="879" mass="94038">MAAGAAAAPPPPPSGGAWCESCGDLRRRMARAIAQAASLRELGALREEVAGLEARLAERDAVCSLQEEQLERLQAQAAAAPPHGQRQAPPPEPHGRAGSAVFQPDHGARGGAGFGCAAARPAALGRRRAPGLPPPHLEQQARQHQPQQLLQRHDVGKKEATISKIKSHRDSLLQKIEDMQDVVIDIEEQLQKEEGELEELKRANDLAPAAPQELLNPLTELFSSLEQLVPNIPNEQARAVLQHQFAKDVVRRELGVEEMKEYVKLEVILQEQCQEEQMHAWKDVSGTCKPLHIREHEFTLQGFRRQLLMALKSWVGRLLRYKDFDKQELALLALQVKAHLKEQDARSELELCHIKGNAWADHAAKQAAWGNNMSCTDLKAFKPYGRTSALRAYSQPADGWSESEDDAADGQDEQASLNGLLESALEAPGDAHGQQRELVALQRFLKGGPMALSAWSGPGTPLGAAVRSGRSDVARMLLKAHADPNEKDPKGVSALHLAAFDGSVDLCKVILFAHAHVDQRDRHGQTPLFFAPSAAVCKVLIESNSDVRVLNRKGQSALHLAGRAGLCEVLEWLGSRVSRSLFELKDLHGATASDYLEQSGAVPKPAAAEGPERGQPQSQRPPSPPASPRRASPALRGRAEGLPQALAEDEAQARRPAAPKASSQAPRITVISAAKESSAVPSAPRSWSQSGQWLAPPSARRSRGSYSGPKCIVDERRHSGAAAPAPAAPPAVQAPAVHAPGPRILDLRQDPHRSSRGSIGGHDPGRQEAAGERRSFSLFNVGGRAPPPRQMPPGAGGRAAGGQAEDLALEAAAALATAAVTAAAAGMQAVSMQEAAASAIAPQAADEDFDNDADHWPVQVMDSTARHQLEQAKPAAESK</sequence>
<evidence type="ECO:0000256" key="5">
    <source>
        <dbReference type="SAM" id="MobiDB-lite"/>
    </source>
</evidence>
<organism evidence="6 7">
    <name type="scientific">Prorocentrum cordatum</name>
    <dbReference type="NCBI Taxonomy" id="2364126"/>
    <lineage>
        <taxon>Eukaryota</taxon>
        <taxon>Sar</taxon>
        <taxon>Alveolata</taxon>
        <taxon>Dinophyceae</taxon>
        <taxon>Prorocentrales</taxon>
        <taxon>Prorocentraceae</taxon>
        <taxon>Prorocentrum</taxon>
    </lineage>
</organism>
<name>A0ABN9UCS8_9DINO</name>
<feature type="repeat" description="ANK" evidence="3">
    <location>
        <begin position="457"/>
        <end position="489"/>
    </location>
</feature>
<proteinExistence type="predicted"/>
<dbReference type="PROSITE" id="PS50297">
    <property type="entry name" value="ANK_REP_REGION"/>
    <property type="match status" value="2"/>
</dbReference>
<protein>
    <submittedName>
        <fullName evidence="6">Uncharacterized protein</fullName>
    </submittedName>
</protein>
<dbReference type="PROSITE" id="PS50088">
    <property type="entry name" value="ANK_REPEAT"/>
    <property type="match status" value="2"/>
</dbReference>
<feature type="region of interest" description="Disordered" evidence="5">
    <location>
        <begin position="841"/>
        <end position="879"/>
    </location>
</feature>
<gene>
    <name evidence="6" type="ORF">PCOR1329_LOCUS46944</name>
</gene>
<evidence type="ECO:0000256" key="2">
    <source>
        <dbReference type="ARBA" id="ARBA00023043"/>
    </source>
</evidence>
<feature type="region of interest" description="Disordered" evidence="5">
    <location>
        <begin position="75"/>
        <end position="114"/>
    </location>
</feature>
<reference evidence="6" key="1">
    <citation type="submission" date="2023-10" db="EMBL/GenBank/DDBJ databases">
        <authorList>
            <person name="Chen Y."/>
            <person name="Shah S."/>
            <person name="Dougan E. K."/>
            <person name="Thang M."/>
            <person name="Chan C."/>
        </authorList>
    </citation>
    <scope>NUCLEOTIDE SEQUENCE [LARGE SCALE GENOMIC DNA]</scope>
</reference>
<keyword evidence="1" id="KW-0677">Repeat</keyword>
<dbReference type="EMBL" id="CAUYUJ010015649">
    <property type="protein sequence ID" value="CAK0856571.1"/>
    <property type="molecule type" value="Genomic_DNA"/>
</dbReference>
<dbReference type="Gene3D" id="1.25.40.20">
    <property type="entry name" value="Ankyrin repeat-containing domain"/>
    <property type="match status" value="1"/>
</dbReference>
<dbReference type="InterPro" id="IPR002110">
    <property type="entry name" value="Ankyrin_rpt"/>
</dbReference>
<feature type="repeat" description="ANK" evidence="3">
    <location>
        <begin position="490"/>
        <end position="522"/>
    </location>
</feature>
<dbReference type="InterPro" id="IPR036770">
    <property type="entry name" value="Ankyrin_rpt-contain_sf"/>
</dbReference>
<dbReference type="SUPFAM" id="SSF48403">
    <property type="entry name" value="Ankyrin repeat"/>
    <property type="match status" value="1"/>
</dbReference>
<feature type="region of interest" description="Disordered" evidence="5">
    <location>
        <begin position="599"/>
        <end position="802"/>
    </location>
</feature>
<feature type="compositionally biased region" description="Basic and acidic residues" evidence="5">
    <location>
        <begin position="763"/>
        <end position="775"/>
    </location>
</feature>
<feature type="compositionally biased region" description="Low complexity" evidence="5">
    <location>
        <begin position="137"/>
        <end position="150"/>
    </location>
</feature>
<comment type="caution">
    <text evidence="6">The sequence shown here is derived from an EMBL/GenBank/DDBJ whole genome shotgun (WGS) entry which is preliminary data.</text>
</comment>
<keyword evidence="2 3" id="KW-0040">ANK repeat</keyword>
<feature type="compositionally biased region" description="Low complexity" evidence="5">
    <location>
        <begin position="75"/>
        <end position="87"/>
    </location>
</feature>
<evidence type="ECO:0000256" key="3">
    <source>
        <dbReference type="PROSITE-ProRule" id="PRU00023"/>
    </source>
</evidence>
<feature type="region of interest" description="Disordered" evidence="5">
    <location>
        <begin position="126"/>
        <end position="157"/>
    </location>
</feature>
<feature type="compositionally biased region" description="Low complexity" evidence="5">
    <location>
        <begin position="720"/>
        <end position="742"/>
    </location>
</feature>
<feature type="compositionally biased region" description="Basic and acidic residues" evidence="5">
    <location>
        <begin position="864"/>
        <end position="879"/>
    </location>
</feature>
<dbReference type="PANTHER" id="PTHR24126:SF14">
    <property type="entry name" value="ANK_REP_REGION DOMAIN-CONTAINING PROTEIN"/>
    <property type="match status" value="1"/>
</dbReference>
<dbReference type="PANTHER" id="PTHR24126">
    <property type="entry name" value="ANKYRIN REPEAT, PH AND SEC7 DOMAIN CONTAINING PROTEIN SECG-RELATED"/>
    <property type="match status" value="1"/>
</dbReference>
<keyword evidence="4" id="KW-0175">Coiled coil</keyword>
<dbReference type="Proteomes" id="UP001189429">
    <property type="component" value="Unassembled WGS sequence"/>
</dbReference>
<dbReference type="Pfam" id="PF12796">
    <property type="entry name" value="Ank_2"/>
    <property type="match status" value="1"/>
</dbReference>
<evidence type="ECO:0000256" key="4">
    <source>
        <dbReference type="SAM" id="Coils"/>
    </source>
</evidence>
<dbReference type="Pfam" id="PF00023">
    <property type="entry name" value="Ank"/>
    <property type="match status" value="1"/>
</dbReference>
<feature type="coiled-coil region" evidence="4">
    <location>
        <begin position="169"/>
        <end position="206"/>
    </location>
</feature>